<keyword evidence="2" id="KW-1003">Cell membrane</keyword>
<feature type="compositionally biased region" description="Polar residues" evidence="6">
    <location>
        <begin position="1"/>
        <end position="19"/>
    </location>
</feature>
<feature type="transmembrane region" description="Helical" evidence="7">
    <location>
        <begin position="369"/>
        <end position="388"/>
    </location>
</feature>
<proteinExistence type="predicted"/>
<feature type="region of interest" description="Disordered" evidence="6">
    <location>
        <begin position="1"/>
        <end position="42"/>
    </location>
</feature>
<comment type="caution">
    <text evidence="8">The sequence shown here is derived from an EMBL/GenBank/DDBJ whole genome shotgun (WGS) entry which is preliminary data.</text>
</comment>
<evidence type="ECO:0000256" key="2">
    <source>
        <dbReference type="ARBA" id="ARBA00022475"/>
    </source>
</evidence>
<organism evidence="8 9">
    <name type="scientific">Parafrankia colletiae</name>
    <dbReference type="NCBI Taxonomy" id="573497"/>
    <lineage>
        <taxon>Bacteria</taxon>
        <taxon>Bacillati</taxon>
        <taxon>Actinomycetota</taxon>
        <taxon>Actinomycetes</taxon>
        <taxon>Frankiales</taxon>
        <taxon>Frankiaceae</taxon>
        <taxon>Parafrankia</taxon>
    </lineage>
</organism>
<dbReference type="AlphaFoldDB" id="A0A1S1QAQ8"/>
<feature type="transmembrane region" description="Helical" evidence="7">
    <location>
        <begin position="162"/>
        <end position="182"/>
    </location>
</feature>
<feature type="transmembrane region" description="Helical" evidence="7">
    <location>
        <begin position="87"/>
        <end position="109"/>
    </location>
</feature>
<dbReference type="PANTHER" id="PTHR30250:SF26">
    <property type="entry name" value="PSMA PROTEIN"/>
    <property type="match status" value="1"/>
</dbReference>
<dbReference type="InterPro" id="IPR050833">
    <property type="entry name" value="Poly_Biosynth_Transport"/>
</dbReference>
<keyword evidence="4 7" id="KW-1133">Transmembrane helix</keyword>
<evidence type="ECO:0000256" key="4">
    <source>
        <dbReference type="ARBA" id="ARBA00022989"/>
    </source>
</evidence>
<gene>
    <name evidence="8" type="ORF">CC117_06300</name>
</gene>
<protein>
    <recommendedName>
        <fullName evidence="10">Membrane protein involved in the export of O-antigen and teichoic acid</fullName>
    </recommendedName>
</protein>
<accession>A0A1S1QAQ8</accession>
<sequence>MSAPTNAAGSPMPSGTSPAIGTDAAAVGAPPPSGRSAEACGRPTGAGGTLYRNGAALALSGLISALFGAGFWIAAAHTTPRAAVGEATALVSAMMALSMLGQLNLGPALAAFLPRAGRRRAALVAGGTATAAVLSLLLGAGFVLAAPRVSDAFHTLERPLPAVGFVLAVGIWSVFALQDAALTGMRRATWVPVKNTAYSAAKFGLLLAIGGTAGALLAAWIIPAAVVVVPVAYLLFTRVLPTRDDPAPGVDSRVFRRFLAGESTAMVLDQIGVTLLPVLVVALVGPAAAAPFGLVWMIVQALDAMVVALGSSLVVEGSHAEADVASMHRALRRRTLAGLGVITAVAALGAPVLLRVFGTQYAHEGADVLRLLLLGSLGRAVVTLAICAARARLRIGWIVRMHLLLAVLVPGSALVLGDRAGLTGIGVAWAGAQCLAAAIVLAGERPGRRSLLSRPLPAPGTPQGEHL</sequence>
<dbReference type="OrthoDB" id="3204886at2"/>
<evidence type="ECO:0000256" key="3">
    <source>
        <dbReference type="ARBA" id="ARBA00022692"/>
    </source>
</evidence>
<keyword evidence="5 7" id="KW-0472">Membrane</keyword>
<evidence type="ECO:0000313" key="9">
    <source>
        <dbReference type="Proteomes" id="UP000179627"/>
    </source>
</evidence>
<feature type="transmembrane region" description="Helical" evidence="7">
    <location>
        <begin position="121"/>
        <end position="142"/>
    </location>
</feature>
<feature type="transmembrane region" description="Helical" evidence="7">
    <location>
        <begin position="55"/>
        <end position="75"/>
    </location>
</feature>
<dbReference type="RefSeq" id="WP_071089144.1">
    <property type="nucleotide sequence ID" value="NZ_MBLM01000152.1"/>
</dbReference>
<name>A0A1S1QAQ8_9ACTN</name>
<keyword evidence="9" id="KW-1185">Reference proteome</keyword>
<keyword evidence="3 7" id="KW-0812">Transmembrane</keyword>
<feature type="transmembrane region" description="Helical" evidence="7">
    <location>
        <begin position="422"/>
        <end position="443"/>
    </location>
</feature>
<feature type="transmembrane region" description="Helical" evidence="7">
    <location>
        <begin position="275"/>
        <end position="299"/>
    </location>
</feature>
<dbReference type="PANTHER" id="PTHR30250">
    <property type="entry name" value="PST FAMILY PREDICTED COLANIC ACID TRANSPORTER"/>
    <property type="match status" value="1"/>
</dbReference>
<evidence type="ECO:0008006" key="10">
    <source>
        <dbReference type="Google" id="ProtNLM"/>
    </source>
</evidence>
<feature type="transmembrane region" description="Helical" evidence="7">
    <location>
        <begin position="336"/>
        <end position="357"/>
    </location>
</feature>
<evidence type="ECO:0000256" key="5">
    <source>
        <dbReference type="ARBA" id="ARBA00023136"/>
    </source>
</evidence>
<dbReference type="GO" id="GO:0005886">
    <property type="term" value="C:plasma membrane"/>
    <property type="evidence" value="ECO:0007669"/>
    <property type="project" value="UniProtKB-SubCell"/>
</dbReference>
<dbReference type="EMBL" id="MBLM01000152">
    <property type="protein sequence ID" value="OHV30551.1"/>
    <property type="molecule type" value="Genomic_DNA"/>
</dbReference>
<evidence type="ECO:0000256" key="7">
    <source>
        <dbReference type="SAM" id="Phobius"/>
    </source>
</evidence>
<feature type="transmembrane region" description="Helical" evidence="7">
    <location>
        <begin position="203"/>
        <end position="236"/>
    </location>
</feature>
<evidence type="ECO:0000256" key="1">
    <source>
        <dbReference type="ARBA" id="ARBA00004651"/>
    </source>
</evidence>
<feature type="transmembrane region" description="Helical" evidence="7">
    <location>
        <begin position="395"/>
        <end position="416"/>
    </location>
</feature>
<reference evidence="9" key="1">
    <citation type="submission" date="2016-07" db="EMBL/GenBank/DDBJ databases">
        <title>Sequence Frankia sp. strain CcI1.17.</title>
        <authorList>
            <person name="Ghodhbane-Gtari F."/>
            <person name="Swanson E."/>
            <person name="Gueddou A."/>
            <person name="Morris K."/>
            <person name="Hezbri K."/>
            <person name="Ktari A."/>
            <person name="Nouioui I."/>
            <person name="Abebe-Akele F."/>
            <person name="Simpson S."/>
            <person name="Thomas K."/>
            <person name="Gtari M."/>
            <person name="Tisa L.S."/>
            <person name="Hurst S."/>
        </authorList>
    </citation>
    <scope>NUCLEOTIDE SEQUENCE [LARGE SCALE GENOMIC DNA]</scope>
    <source>
        <strain evidence="9">Cc1.17</strain>
    </source>
</reference>
<evidence type="ECO:0000313" key="8">
    <source>
        <dbReference type="EMBL" id="OHV30551.1"/>
    </source>
</evidence>
<evidence type="ECO:0000256" key="6">
    <source>
        <dbReference type="SAM" id="MobiDB-lite"/>
    </source>
</evidence>
<dbReference type="Proteomes" id="UP000179627">
    <property type="component" value="Unassembled WGS sequence"/>
</dbReference>
<comment type="subcellular location">
    <subcellularLocation>
        <location evidence="1">Cell membrane</location>
        <topology evidence="1">Multi-pass membrane protein</topology>
    </subcellularLocation>
</comment>